<dbReference type="PANTHER" id="PTHR28055:SF1">
    <property type="entry name" value="ALTERED INHERITANCE OF MITOCHONDRIA PROTEIN 41, MITOCHONDRIAL"/>
    <property type="match status" value="1"/>
</dbReference>
<sequence length="164" mass="19018">MIEGEDFMARQEFPLEQQLRKDIQDAQRARDQVKLDTLRMALGAIHNLEVARTDRKHSEYGQPLTEADTLKVLEQEIKKRSQAIVLYKQGGRNDLVEKEQREMDILQSYLQSSQLSDEEVRAIVERLVAEQGKEFRRVMPLAIKETKGKAEGARVQRIVKELTQ</sequence>
<organism evidence="1 2">
    <name type="scientific">Ktedonosporobacter rubrisoli</name>
    <dbReference type="NCBI Taxonomy" id="2509675"/>
    <lineage>
        <taxon>Bacteria</taxon>
        <taxon>Bacillati</taxon>
        <taxon>Chloroflexota</taxon>
        <taxon>Ktedonobacteria</taxon>
        <taxon>Ktedonobacterales</taxon>
        <taxon>Ktedonosporobacteraceae</taxon>
        <taxon>Ktedonosporobacter</taxon>
    </lineage>
</organism>
<dbReference type="EMBL" id="CP035758">
    <property type="protein sequence ID" value="QBD78360.1"/>
    <property type="molecule type" value="Genomic_DNA"/>
</dbReference>
<dbReference type="InterPro" id="IPR042184">
    <property type="entry name" value="YqeY/Aim41_N"/>
</dbReference>
<reference evidence="1 2" key="1">
    <citation type="submission" date="2019-01" db="EMBL/GenBank/DDBJ databases">
        <title>Ktedonosporobacter rubrisoli SCAWS-G2.</title>
        <authorList>
            <person name="Huang Y."/>
            <person name="Yan B."/>
        </authorList>
    </citation>
    <scope>NUCLEOTIDE SEQUENCE [LARGE SCALE GENOMIC DNA]</scope>
    <source>
        <strain evidence="1 2">SCAWS-G2</strain>
    </source>
</reference>
<dbReference type="InterPro" id="IPR023168">
    <property type="entry name" value="GatB_Yqey_C_2"/>
</dbReference>
<dbReference type="PANTHER" id="PTHR28055">
    <property type="entry name" value="ALTERED INHERITANCE OF MITOCHONDRIA PROTEIN 41, MITOCHONDRIAL"/>
    <property type="match status" value="1"/>
</dbReference>
<dbReference type="Proteomes" id="UP000290365">
    <property type="component" value="Chromosome"/>
</dbReference>
<dbReference type="Gene3D" id="1.10.1510.10">
    <property type="entry name" value="Uncharacterised protein YqeY/AIM41 PF09424, N-terminal domain"/>
    <property type="match status" value="1"/>
</dbReference>
<name>A0A4P6JSW0_KTERU</name>
<dbReference type="InterPro" id="IPR003789">
    <property type="entry name" value="Asn/Gln_tRNA_amidoTrase-B-like"/>
</dbReference>
<dbReference type="InterPro" id="IPR019004">
    <property type="entry name" value="YqeY/Aim41"/>
</dbReference>
<proteinExistence type="predicted"/>
<keyword evidence="2" id="KW-1185">Reference proteome</keyword>
<accession>A0A4P6JSW0</accession>
<gene>
    <name evidence="1" type="ORF">EPA93_21100</name>
</gene>
<dbReference type="Gene3D" id="1.10.10.410">
    <property type="match status" value="1"/>
</dbReference>
<evidence type="ECO:0000313" key="1">
    <source>
        <dbReference type="EMBL" id="QBD78360.1"/>
    </source>
</evidence>
<dbReference type="OrthoDB" id="159578at2"/>
<dbReference type="AlphaFoldDB" id="A0A4P6JSW0"/>
<dbReference type="SUPFAM" id="SSF89095">
    <property type="entry name" value="GatB/YqeY motif"/>
    <property type="match status" value="1"/>
</dbReference>
<dbReference type="KEGG" id="kbs:EPA93_21100"/>
<dbReference type="GO" id="GO:0016884">
    <property type="term" value="F:carbon-nitrogen ligase activity, with glutamine as amido-N-donor"/>
    <property type="evidence" value="ECO:0007669"/>
    <property type="project" value="InterPro"/>
</dbReference>
<evidence type="ECO:0000313" key="2">
    <source>
        <dbReference type="Proteomes" id="UP000290365"/>
    </source>
</evidence>
<dbReference type="Pfam" id="PF09424">
    <property type="entry name" value="YqeY"/>
    <property type="match status" value="1"/>
</dbReference>
<protein>
    <submittedName>
        <fullName evidence="1">GatB/YqeY domain-containing protein</fullName>
    </submittedName>
</protein>